<evidence type="ECO:0000256" key="1">
    <source>
        <dbReference type="ARBA" id="ARBA00022747"/>
    </source>
</evidence>
<keyword evidence="1" id="KW-0680">Restriction system</keyword>
<comment type="caution">
    <text evidence="3">The sequence shown here is derived from an EMBL/GenBank/DDBJ whole genome shotgun (WGS) entry which is preliminary data.</text>
</comment>
<dbReference type="EMBL" id="BAAATL010000039">
    <property type="protein sequence ID" value="GAA2507195.1"/>
    <property type="molecule type" value="Genomic_DNA"/>
</dbReference>
<dbReference type="InterPro" id="IPR036388">
    <property type="entry name" value="WH-like_DNA-bd_sf"/>
</dbReference>
<dbReference type="PANTHER" id="PTHR42998:SF1">
    <property type="entry name" value="TYPE I RESTRICTION ENZYME HINDI METHYLASE SUBUNIT"/>
    <property type="match status" value="1"/>
</dbReference>
<dbReference type="PANTHER" id="PTHR42998">
    <property type="entry name" value="TYPE I RESTRICTION ENZYME HINDVIIP M PROTEIN-RELATED"/>
    <property type="match status" value="1"/>
</dbReference>
<reference evidence="4" key="1">
    <citation type="journal article" date="2019" name="Int. J. Syst. Evol. Microbiol.">
        <title>The Global Catalogue of Microorganisms (GCM) 10K type strain sequencing project: providing services to taxonomists for standard genome sequencing and annotation.</title>
        <authorList>
            <consortium name="The Broad Institute Genomics Platform"/>
            <consortium name="The Broad Institute Genome Sequencing Center for Infectious Disease"/>
            <person name="Wu L."/>
            <person name="Ma J."/>
        </authorList>
    </citation>
    <scope>NUCLEOTIDE SEQUENCE [LARGE SCALE GENOMIC DNA]</scope>
    <source>
        <strain evidence="4">JCM 6923</strain>
    </source>
</reference>
<dbReference type="Gene3D" id="1.10.10.10">
    <property type="entry name" value="Winged helix-like DNA-binding domain superfamily/Winged helix DNA-binding domain"/>
    <property type="match status" value="1"/>
</dbReference>
<feature type="domain" description="DNA methylase adenine-specific" evidence="2">
    <location>
        <begin position="210"/>
        <end position="511"/>
    </location>
</feature>
<dbReference type="Proteomes" id="UP001501721">
    <property type="component" value="Unassembled WGS sequence"/>
</dbReference>
<proteinExistence type="predicted"/>
<dbReference type="Gene3D" id="3.40.50.150">
    <property type="entry name" value="Vaccinia Virus protein VP39"/>
    <property type="match status" value="1"/>
</dbReference>
<dbReference type="PROSITE" id="PS00092">
    <property type="entry name" value="N6_MTASE"/>
    <property type="match status" value="1"/>
</dbReference>
<organism evidence="3 4">
    <name type="scientific">Streptomyces graminearus</name>
    <dbReference type="NCBI Taxonomy" id="284030"/>
    <lineage>
        <taxon>Bacteria</taxon>
        <taxon>Bacillati</taxon>
        <taxon>Actinomycetota</taxon>
        <taxon>Actinomycetes</taxon>
        <taxon>Kitasatosporales</taxon>
        <taxon>Streptomycetaceae</taxon>
        <taxon>Streptomyces</taxon>
    </lineage>
</organism>
<evidence type="ECO:0000313" key="4">
    <source>
        <dbReference type="Proteomes" id="UP001501721"/>
    </source>
</evidence>
<sequence>MGDFAGVLVSRADIARLAGVKRPAVTNWERRHSDFPSPAGPPDEGSANAEVFSAAEVLAWLERRAIPANARRSGEPEGTTYGDRFRIALGGTPTGGLLKAVDLLSGPEAERFRGDLSQADYITLLLSLLYVRGCLPDAWDGILTEVRRLPQPALGRSSARMLVTAVESGLGPEHERLLRALSRNLDEHRLADVVGRLEDTGPVRRSEHARAFELLMARYRDLMGPRAGDFFTPRAAVDVIAKLVTDPGREVGSVHDPFVRAGELLAAAWEATAAQDRPVEVSGAGVGEHPLALAGMNLALHGASADLRAGNTAPSAGPAPLLRDVDVILTNPPFNMRLGDAVDRAHWRYGAPPPHNANFDWLQYVVARLRPGGRAAVLMPDIAALSANPSEKRIREAMVEDGAVEALIALPPQLFTTTSIRVMIWLLRHPTSTCDEILFIDASRLGSLVSRTQRELDSDERRRILDDYRSWTAARAGGSTFAGTEGLSRAVPIEKIREKEYTLSPSFYVPTGMSADARPAEPADLAELSGKLNELHVRAREADDAVEAMLGRYGL</sequence>
<dbReference type="PRINTS" id="PR00507">
    <property type="entry name" value="N12N6MTFRASE"/>
</dbReference>
<protein>
    <recommendedName>
        <fullName evidence="2">DNA methylase adenine-specific domain-containing protein</fullName>
    </recommendedName>
</protein>
<evidence type="ECO:0000313" key="3">
    <source>
        <dbReference type="EMBL" id="GAA2507195.1"/>
    </source>
</evidence>
<accession>A0ABN3MVB0</accession>
<gene>
    <name evidence="3" type="ORF">GCM10010422_67860</name>
</gene>
<dbReference type="InterPro" id="IPR029063">
    <property type="entry name" value="SAM-dependent_MTases_sf"/>
</dbReference>
<dbReference type="SUPFAM" id="SSF53335">
    <property type="entry name" value="S-adenosyl-L-methionine-dependent methyltransferases"/>
    <property type="match status" value="1"/>
</dbReference>
<dbReference type="InterPro" id="IPR052916">
    <property type="entry name" value="Type-I_RE_MTase_Subunit"/>
</dbReference>
<evidence type="ECO:0000259" key="2">
    <source>
        <dbReference type="Pfam" id="PF02384"/>
    </source>
</evidence>
<dbReference type="Pfam" id="PF02384">
    <property type="entry name" value="N6_Mtase"/>
    <property type="match status" value="1"/>
</dbReference>
<dbReference type="InterPro" id="IPR003356">
    <property type="entry name" value="DNA_methylase_A-5"/>
</dbReference>
<name>A0ABN3MVB0_9ACTN</name>
<keyword evidence="4" id="KW-1185">Reference proteome</keyword>
<dbReference type="InterPro" id="IPR002052">
    <property type="entry name" value="DNA_methylase_N6_adenine_CS"/>
</dbReference>